<dbReference type="InterPro" id="IPR018164">
    <property type="entry name" value="Ala-tRNA-synth_IIc_N"/>
</dbReference>
<evidence type="ECO:0000256" key="7">
    <source>
        <dbReference type="ARBA" id="ARBA00022598"/>
    </source>
</evidence>
<evidence type="ECO:0000313" key="18">
    <source>
        <dbReference type="EMBL" id="MDA3730632.1"/>
    </source>
</evidence>
<dbReference type="RefSeq" id="WP_271011206.1">
    <property type="nucleotide sequence ID" value="NZ_JAQIFT010000016.1"/>
</dbReference>
<dbReference type="SUPFAM" id="SSF50447">
    <property type="entry name" value="Translation proteins"/>
    <property type="match status" value="1"/>
</dbReference>
<keyword evidence="11" id="KW-0067">ATP-binding</keyword>
<evidence type="ECO:0000256" key="3">
    <source>
        <dbReference type="ARBA" id="ARBA00008226"/>
    </source>
</evidence>
<dbReference type="GO" id="GO:0006419">
    <property type="term" value="P:alanyl-tRNA aminoacylation"/>
    <property type="evidence" value="ECO:0007669"/>
    <property type="project" value="InterPro"/>
</dbReference>
<dbReference type="InterPro" id="IPR012947">
    <property type="entry name" value="tRNA_SAD"/>
</dbReference>
<dbReference type="SMART" id="SM00863">
    <property type="entry name" value="tRNA_SAD"/>
    <property type="match status" value="1"/>
</dbReference>
<dbReference type="FunFam" id="3.10.310.40:FF:000001">
    <property type="entry name" value="Alanine--tRNA ligase"/>
    <property type="match status" value="1"/>
</dbReference>
<dbReference type="Gene3D" id="3.30.980.10">
    <property type="entry name" value="Threonyl-trna Synthetase, Chain A, domain 2"/>
    <property type="match status" value="1"/>
</dbReference>
<feature type="coiled-coil region" evidence="16">
    <location>
        <begin position="237"/>
        <end position="264"/>
    </location>
</feature>
<keyword evidence="8" id="KW-0479">Metal-binding</keyword>
<keyword evidence="12" id="KW-0694">RNA-binding</keyword>
<keyword evidence="13" id="KW-0648">Protein biosynthesis</keyword>
<gene>
    <name evidence="18" type="ORF">PBV87_03855</name>
</gene>
<dbReference type="EC" id="6.1.1.7" evidence="4"/>
<dbReference type="Pfam" id="PF07973">
    <property type="entry name" value="tRNA_SAD"/>
    <property type="match status" value="1"/>
</dbReference>
<dbReference type="InterPro" id="IPR009000">
    <property type="entry name" value="Transl_B-barrel_sf"/>
</dbReference>
<evidence type="ECO:0000256" key="6">
    <source>
        <dbReference type="ARBA" id="ARBA00022555"/>
    </source>
</evidence>
<comment type="subcellular location">
    <subcellularLocation>
        <location evidence="2">Cytoplasm</location>
    </subcellularLocation>
</comment>
<evidence type="ECO:0000313" key="19">
    <source>
        <dbReference type="Proteomes" id="UP001169242"/>
    </source>
</evidence>
<dbReference type="InterPro" id="IPR003156">
    <property type="entry name" value="DHHA1_dom"/>
</dbReference>
<protein>
    <recommendedName>
        <fullName evidence="5">Alanine--tRNA ligase</fullName>
        <ecNumber evidence="4">6.1.1.7</ecNumber>
    </recommendedName>
    <alternativeName>
        <fullName evidence="15">Alanyl-tRNA synthetase</fullName>
    </alternativeName>
</protein>
<dbReference type="EMBL" id="JAQIFT010000016">
    <property type="protein sequence ID" value="MDA3730632.1"/>
    <property type="molecule type" value="Genomic_DNA"/>
</dbReference>
<dbReference type="SUPFAM" id="SSF55186">
    <property type="entry name" value="ThrRS/AlaRS common domain"/>
    <property type="match status" value="1"/>
</dbReference>
<dbReference type="GO" id="GO:0000049">
    <property type="term" value="F:tRNA binding"/>
    <property type="evidence" value="ECO:0007669"/>
    <property type="project" value="UniProtKB-KW"/>
</dbReference>
<dbReference type="InterPro" id="IPR018163">
    <property type="entry name" value="Thr/Ala-tRNA-synth_IIc_edit"/>
</dbReference>
<comment type="caution">
    <text evidence="18">The sequence shown here is derived from an EMBL/GenBank/DDBJ whole genome shotgun (WGS) entry which is preliminary data.</text>
</comment>
<evidence type="ECO:0000256" key="10">
    <source>
        <dbReference type="ARBA" id="ARBA00022833"/>
    </source>
</evidence>
<proteinExistence type="inferred from homology"/>
<comment type="cofactor">
    <cofactor evidence="1">
        <name>Zn(2+)</name>
        <dbReference type="ChEBI" id="CHEBI:29105"/>
    </cofactor>
</comment>
<dbReference type="GO" id="GO:0005524">
    <property type="term" value="F:ATP binding"/>
    <property type="evidence" value="ECO:0007669"/>
    <property type="project" value="UniProtKB-KW"/>
</dbReference>
<dbReference type="PANTHER" id="PTHR43462">
    <property type="entry name" value="ALANYL-TRNA EDITING PROTEIN"/>
    <property type="match status" value="1"/>
</dbReference>
<dbReference type="Gene3D" id="3.10.310.40">
    <property type="match status" value="1"/>
</dbReference>
<dbReference type="PANTHER" id="PTHR43462:SF1">
    <property type="entry name" value="ALANYL-TRNA EDITING PROTEIN AARSD1"/>
    <property type="match status" value="1"/>
</dbReference>
<keyword evidence="6" id="KW-0820">tRNA-binding</keyword>
<dbReference type="Pfam" id="PF02272">
    <property type="entry name" value="DHHA1"/>
    <property type="match status" value="1"/>
</dbReference>
<feature type="domain" description="Alanyl-transfer RNA synthetases family profile" evidence="17">
    <location>
        <begin position="1"/>
        <end position="235"/>
    </location>
</feature>
<organism evidence="18 19">
    <name type="scientific">Holtiella tumoricola</name>
    <dbReference type="NCBI Taxonomy" id="3018743"/>
    <lineage>
        <taxon>Bacteria</taxon>
        <taxon>Bacillati</taxon>
        <taxon>Bacillota</taxon>
        <taxon>Clostridia</taxon>
        <taxon>Lachnospirales</taxon>
        <taxon>Cellulosilyticaceae</taxon>
        <taxon>Holtiella</taxon>
    </lineage>
</organism>
<name>A0AA42DKI8_9FIRM</name>
<reference evidence="18" key="1">
    <citation type="journal article" date="2023" name="Int. J. Syst. Evol. Microbiol.">
        <title>&lt;i&gt;Holtiella tumoricola&lt;/i&gt; gen. nov. sp. nov., isolated from a human clinical sample.</title>
        <authorList>
            <person name="Allen-Vercoe E."/>
            <person name="Daigneault M.C."/>
            <person name="Vancuren S.J."/>
            <person name="Cochrane K."/>
            <person name="O'Neal L.L."/>
            <person name="Sankaranarayanan K."/>
            <person name="Lawson P.A."/>
        </authorList>
    </citation>
    <scope>NUCLEOTIDE SEQUENCE</scope>
    <source>
        <strain evidence="18">CC70A</strain>
    </source>
</reference>
<dbReference type="GO" id="GO:0046872">
    <property type="term" value="F:metal ion binding"/>
    <property type="evidence" value="ECO:0007669"/>
    <property type="project" value="UniProtKB-KW"/>
</dbReference>
<accession>A0AA42DKI8</accession>
<dbReference type="PROSITE" id="PS50860">
    <property type="entry name" value="AA_TRNA_LIGASE_II_ALA"/>
    <property type="match status" value="1"/>
</dbReference>
<dbReference type="InterPro" id="IPR051335">
    <property type="entry name" value="Alanyl-tRNA_Editing_Enzymes"/>
</dbReference>
<comment type="similarity">
    <text evidence="3">Belongs to the class-II aminoacyl-tRNA synthetase family.</text>
</comment>
<sequence length="385" mass="43475">MSKLYYENPYQKNFTAEILEIVEKDNAYHIVLDQTTFYPEGGGQPSDTGMIEDCPVSYVYEDNDRIYHVSSKKPIKIHKAKCQIDWQRRFDHMQHHMAQHLLSACLLQDFQVKTLSFHLGSETCTLDVDQVMTKDQLAQVEAHVNQVISENLSITTFFPTKQELKKLPFKTPLPKITGPLRLVQIEDLDISACCGTHPRSTLEVGLLKLLKSEKHKGGLRLTFVAGTRAIHTLQQNDALHMEQLETLKKECTRLQNETRHLKDVILDYEVQDMITQAETFKDLHLVQHIYEDVDPKVLQSTGAKLVKIPNVVALLGLKCDKTSHLCFMCSSNIKKVSMNTLLKDSITLLDGRGGGTDFSAQGGGKSASNLESALEYAMMKLKNSL</sequence>
<dbReference type="AlphaFoldDB" id="A0AA42DKI8"/>
<keyword evidence="14" id="KW-0030">Aminoacyl-tRNA synthetase</keyword>
<dbReference type="Pfam" id="PF01411">
    <property type="entry name" value="tRNA-synt_2c"/>
    <property type="match status" value="1"/>
</dbReference>
<evidence type="ECO:0000256" key="8">
    <source>
        <dbReference type="ARBA" id="ARBA00022723"/>
    </source>
</evidence>
<evidence type="ECO:0000256" key="1">
    <source>
        <dbReference type="ARBA" id="ARBA00001947"/>
    </source>
</evidence>
<evidence type="ECO:0000259" key="17">
    <source>
        <dbReference type="PROSITE" id="PS50860"/>
    </source>
</evidence>
<keyword evidence="9" id="KW-0547">Nucleotide-binding</keyword>
<keyword evidence="19" id="KW-1185">Reference proteome</keyword>
<dbReference type="GO" id="GO:0002161">
    <property type="term" value="F:aminoacyl-tRNA deacylase activity"/>
    <property type="evidence" value="ECO:0007669"/>
    <property type="project" value="UniProtKB-ARBA"/>
</dbReference>
<evidence type="ECO:0000256" key="12">
    <source>
        <dbReference type="ARBA" id="ARBA00022884"/>
    </source>
</evidence>
<evidence type="ECO:0000256" key="4">
    <source>
        <dbReference type="ARBA" id="ARBA00013168"/>
    </source>
</evidence>
<keyword evidence="7" id="KW-0436">Ligase</keyword>
<evidence type="ECO:0000256" key="13">
    <source>
        <dbReference type="ARBA" id="ARBA00022917"/>
    </source>
</evidence>
<dbReference type="GO" id="GO:0004813">
    <property type="term" value="F:alanine-tRNA ligase activity"/>
    <property type="evidence" value="ECO:0007669"/>
    <property type="project" value="UniProtKB-EC"/>
</dbReference>
<dbReference type="Gene3D" id="2.40.30.130">
    <property type="match status" value="1"/>
</dbReference>
<evidence type="ECO:0000256" key="15">
    <source>
        <dbReference type="ARBA" id="ARBA00032577"/>
    </source>
</evidence>
<dbReference type="InterPro" id="IPR018165">
    <property type="entry name" value="Ala-tRNA-synth_IIc_core"/>
</dbReference>
<dbReference type="GO" id="GO:0005737">
    <property type="term" value="C:cytoplasm"/>
    <property type="evidence" value="ECO:0007669"/>
    <property type="project" value="UniProtKB-SubCell"/>
</dbReference>
<keyword evidence="16" id="KW-0175">Coiled coil</keyword>
<evidence type="ECO:0000256" key="11">
    <source>
        <dbReference type="ARBA" id="ARBA00022840"/>
    </source>
</evidence>
<dbReference type="Proteomes" id="UP001169242">
    <property type="component" value="Unassembled WGS sequence"/>
</dbReference>
<evidence type="ECO:0000256" key="14">
    <source>
        <dbReference type="ARBA" id="ARBA00023146"/>
    </source>
</evidence>
<evidence type="ECO:0000256" key="5">
    <source>
        <dbReference type="ARBA" id="ARBA00017959"/>
    </source>
</evidence>
<evidence type="ECO:0000256" key="9">
    <source>
        <dbReference type="ARBA" id="ARBA00022741"/>
    </source>
</evidence>
<keyword evidence="10" id="KW-0862">Zinc</keyword>
<evidence type="ECO:0000256" key="2">
    <source>
        <dbReference type="ARBA" id="ARBA00004496"/>
    </source>
</evidence>
<evidence type="ECO:0000256" key="16">
    <source>
        <dbReference type="SAM" id="Coils"/>
    </source>
</evidence>